<gene>
    <name evidence="1" type="ORF">O181_029870</name>
</gene>
<dbReference type="OrthoDB" id="2753252at2759"/>
<evidence type="ECO:0000313" key="2">
    <source>
        <dbReference type="Proteomes" id="UP000765509"/>
    </source>
</evidence>
<accession>A0A9Q3CV73</accession>
<name>A0A9Q3CV73_9BASI</name>
<sequence length="149" mass="17061">MRQAGVPIRGISNAMHVAKLTVWGIINCYNQQGHCKDNDKPGWHTILDDNNCADLDAYLVDHQRATLAELVNTIPKAISSRTVSKEIHNLGKRLCVAPKKPYLQPINFTCCLEFAQRLHVWNPHQWGRIIWTDECSFELGKKSDQVRVW</sequence>
<dbReference type="EMBL" id="AVOT02010435">
    <property type="protein sequence ID" value="MBW0490155.1"/>
    <property type="molecule type" value="Genomic_DNA"/>
</dbReference>
<dbReference type="GO" id="GO:0003676">
    <property type="term" value="F:nucleic acid binding"/>
    <property type="evidence" value="ECO:0007669"/>
    <property type="project" value="InterPro"/>
</dbReference>
<organism evidence="1 2">
    <name type="scientific">Austropuccinia psidii MF-1</name>
    <dbReference type="NCBI Taxonomy" id="1389203"/>
    <lineage>
        <taxon>Eukaryota</taxon>
        <taxon>Fungi</taxon>
        <taxon>Dikarya</taxon>
        <taxon>Basidiomycota</taxon>
        <taxon>Pucciniomycotina</taxon>
        <taxon>Pucciniomycetes</taxon>
        <taxon>Pucciniales</taxon>
        <taxon>Sphaerophragmiaceae</taxon>
        <taxon>Austropuccinia</taxon>
    </lineage>
</organism>
<evidence type="ECO:0000313" key="1">
    <source>
        <dbReference type="EMBL" id="MBW0490155.1"/>
    </source>
</evidence>
<evidence type="ECO:0008006" key="3">
    <source>
        <dbReference type="Google" id="ProtNLM"/>
    </source>
</evidence>
<protein>
    <recommendedName>
        <fullName evidence="3">Transposase Tc1-like domain-containing protein</fullName>
    </recommendedName>
</protein>
<keyword evidence="2" id="KW-1185">Reference proteome</keyword>
<proteinExistence type="predicted"/>
<dbReference type="Proteomes" id="UP000765509">
    <property type="component" value="Unassembled WGS sequence"/>
</dbReference>
<dbReference type="Gene3D" id="3.30.420.10">
    <property type="entry name" value="Ribonuclease H-like superfamily/Ribonuclease H"/>
    <property type="match status" value="1"/>
</dbReference>
<dbReference type="InterPro" id="IPR036397">
    <property type="entry name" value="RNaseH_sf"/>
</dbReference>
<comment type="caution">
    <text evidence="1">The sequence shown here is derived from an EMBL/GenBank/DDBJ whole genome shotgun (WGS) entry which is preliminary data.</text>
</comment>
<dbReference type="AlphaFoldDB" id="A0A9Q3CV73"/>
<reference evidence="1" key="1">
    <citation type="submission" date="2021-03" db="EMBL/GenBank/DDBJ databases">
        <title>Draft genome sequence of rust myrtle Austropuccinia psidii MF-1, a brazilian biotype.</title>
        <authorList>
            <person name="Quecine M.C."/>
            <person name="Pachon D.M.R."/>
            <person name="Bonatelli M.L."/>
            <person name="Correr F.H."/>
            <person name="Franceschini L.M."/>
            <person name="Leite T.F."/>
            <person name="Margarido G.R.A."/>
            <person name="Almeida C.A."/>
            <person name="Ferrarezi J.A."/>
            <person name="Labate C.A."/>
        </authorList>
    </citation>
    <scope>NUCLEOTIDE SEQUENCE</scope>
    <source>
        <strain evidence="1">MF-1</strain>
    </source>
</reference>